<dbReference type="PANTHER" id="PTHR43317">
    <property type="entry name" value="THERMOSPERMINE SYNTHASE ACAULIS5"/>
    <property type="match status" value="1"/>
</dbReference>
<gene>
    <name evidence="2" type="ORF">MNBD_GAMMA13-111</name>
</gene>
<keyword evidence="1" id="KW-0620">Polyamine biosynthesis</keyword>
<evidence type="ECO:0000313" key="2">
    <source>
        <dbReference type="EMBL" id="VAW77242.1"/>
    </source>
</evidence>
<accession>A0A3B0YPQ4</accession>
<protein>
    <recommendedName>
        <fullName evidence="3">PABS domain-containing protein</fullName>
    </recommendedName>
</protein>
<dbReference type="CDD" id="cd02440">
    <property type="entry name" value="AdoMet_MTases"/>
    <property type="match status" value="1"/>
</dbReference>
<dbReference type="GO" id="GO:0006596">
    <property type="term" value="P:polyamine biosynthetic process"/>
    <property type="evidence" value="ECO:0007669"/>
    <property type="project" value="UniProtKB-KW"/>
</dbReference>
<name>A0A3B0YPQ4_9ZZZZ</name>
<organism evidence="2">
    <name type="scientific">hydrothermal vent metagenome</name>
    <dbReference type="NCBI Taxonomy" id="652676"/>
    <lineage>
        <taxon>unclassified sequences</taxon>
        <taxon>metagenomes</taxon>
        <taxon>ecological metagenomes</taxon>
    </lineage>
</organism>
<dbReference type="Gene3D" id="3.40.50.150">
    <property type="entry name" value="Vaccinia Virus protein VP39"/>
    <property type="match status" value="1"/>
</dbReference>
<dbReference type="AlphaFoldDB" id="A0A3B0YPQ4"/>
<proteinExistence type="predicted"/>
<dbReference type="PANTHER" id="PTHR43317:SF1">
    <property type="entry name" value="THERMOSPERMINE SYNTHASE ACAULIS5"/>
    <property type="match status" value="1"/>
</dbReference>
<reference evidence="2" key="1">
    <citation type="submission" date="2018-06" db="EMBL/GenBank/DDBJ databases">
        <authorList>
            <person name="Zhirakovskaya E."/>
        </authorList>
    </citation>
    <scope>NUCLEOTIDE SEQUENCE</scope>
</reference>
<dbReference type="Pfam" id="PF01564">
    <property type="entry name" value="Spermine_synth"/>
    <property type="match status" value="1"/>
</dbReference>
<dbReference type="EMBL" id="UOFK01000114">
    <property type="protein sequence ID" value="VAW77242.1"/>
    <property type="molecule type" value="Genomic_DNA"/>
</dbReference>
<dbReference type="InterPro" id="IPR029063">
    <property type="entry name" value="SAM-dependent_MTases_sf"/>
</dbReference>
<evidence type="ECO:0000256" key="1">
    <source>
        <dbReference type="ARBA" id="ARBA00023115"/>
    </source>
</evidence>
<sequence>MSILWEKYSGDTDYQVRQAGRSLRLYTNGVLHSQYNPNRPVTGSVWDLLWLPAFFYPKDRLQRILVLGVGGGAVIRHLHDFIQPEQIVGVELNKVHLSIARRFFQVKGRAIQLHHADAVNWVKRYNGPPFDLIIDDLFGDYDGEPQRSVTADSAWVNCMSTMLAEEGLIVSNFATRLELEVSAYLLSTCCRKQFASAFALSTAQNYNAVGVFIRRRVTTRQMRARLKTIPLLDPGKSTGARYKIRTLY</sequence>
<evidence type="ECO:0008006" key="3">
    <source>
        <dbReference type="Google" id="ProtNLM"/>
    </source>
</evidence>
<dbReference type="SUPFAM" id="SSF53335">
    <property type="entry name" value="S-adenosyl-L-methionine-dependent methyltransferases"/>
    <property type="match status" value="1"/>
</dbReference>